<proteinExistence type="predicted"/>
<dbReference type="AlphaFoldDB" id="A0AA42CN01"/>
<dbReference type="Proteomes" id="UP001165667">
    <property type="component" value="Unassembled WGS sequence"/>
</dbReference>
<keyword evidence="5" id="KW-1185">Reference proteome</keyword>
<name>A0AA42CN01_9HYPH</name>
<keyword evidence="2" id="KW-0378">Hydrolase</keyword>
<evidence type="ECO:0000256" key="1">
    <source>
        <dbReference type="ARBA" id="ARBA00022723"/>
    </source>
</evidence>
<evidence type="ECO:0000313" key="4">
    <source>
        <dbReference type="EMBL" id="MCW6508912.1"/>
    </source>
</evidence>
<dbReference type="PANTHER" id="PTHR31302:SF31">
    <property type="entry name" value="PHOSPHODIESTERASE YAEI"/>
    <property type="match status" value="1"/>
</dbReference>
<dbReference type="CDD" id="cd07385">
    <property type="entry name" value="MPP_YkuE_C"/>
    <property type="match status" value="1"/>
</dbReference>
<dbReference type="Gene3D" id="3.60.21.10">
    <property type="match status" value="1"/>
</dbReference>
<dbReference type="InterPro" id="IPR051158">
    <property type="entry name" value="Metallophosphoesterase_sf"/>
</dbReference>
<feature type="domain" description="Calcineurin-like phosphoesterase" evidence="3">
    <location>
        <begin position="52"/>
        <end position="236"/>
    </location>
</feature>
<sequence>MIDRRQFLLGTGGFAAGLAGLAGYGVAIEPAMTPAVRRYTLQPDGWPENLSLRLGVIADIHACEPWMSAERVHGIVEQVNALEPDLVLLLGDFYAGHRFVTGPVMPGAWGEALKFLRPPLGTVAILGNHDWWHGPIPGLAGGPAEIRKTLRDRNITLLENAVLPISKDGTVFWIAGLADQMAHRLARGGTRGADDLHGTLAQIAGEAPIILLAHEPFIFPLVPRRVTLTLCGHTHGGQINLPIIGAPLTPTRRYRYGHVVERGRHLIVSGGLGESGFPIRIGVPPELLLIELGTNALTV</sequence>
<reference evidence="4" key="1">
    <citation type="submission" date="2022-05" db="EMBL/GenBank/DDBJ databases">
        <authorList>
            <person name="Pankratov T."/>
        </authorList>
    </citation>
    <scope>NUCLEOTIDE SEQUENCE</scope>
    <source>
        <strain evidence="4">BP6-180914</strain>
    </source>
</reference>
<dbReference type="SUPFAM" id="SSF56300">
    <property type="entry name" value="Metallo-dependent phosphatases"/>
    <property type="match status" value="1"/>
</dbReference>
<dbReference type="GO" id="GO:0046872">
    <property type="term" value="F:metal ion binding"/>
    <property type="evidence" value="ECO:0007669"/>
    <property type="project" value="UniProtKB-KW"/>
</dbReference>
<evidence type="ECO:0000259" key="3">
    <source>
        <dbReference type="Pfam" id="PF00149"/>
    </source>
</evidence>
<dbReference type="GO" id="GO:0009245">
    <property type="term" value="P:lipid A biosynthetic process"/>
    <property type="evidence" value="ECO:0007669"/>
    <property type="project" value="TreeGrafter"/>
</dbReference>
<protein>
    <submittedName>
        <fullName evidence="4">Metallophosphoesterase</fullName>
    </submittedName>
</protein>
<dbReference type="PROSITE" id="PS51318">
    <property type="entry name" value="TAT"/>
    <property type="match status" value="1"/>
</dbReference>
<dbReference type="InterPro" id="IPR006311">
    <property type="entry name" value="TAT_signal"/>
</dbReference>
<comment type="caution">
    <text evidence="4">The sequence shown here is derived from an EMBL/GenBank/DDBJ whole genome shotgun (WGS) entry which is preliminary data.</text>
</comment>
<dbReference type="GO" id="GO:0016020">
    <property type="term" value="C:membrane"/>
    <property type="evidence" value="ECO:0007669"/>
    <property type="project" value="GOC"/>
</dbReference>
<evidence type="ECO:0000313" key="5">
    <source>
        <dbReference type="Proteomes" id="UP001165667"/>
    </source>
</evidence>
<dbReference type="GO" id="GO:0008758">
    <property type="term" value="F:UDP-2,3-diacylglucosamine hydrolase activity"/>
    <property type="evidence" value="ECO:0007669"/>
    <property type="project" value="TreeGrafter"/>
</dbReference>
<dbReference type="InterPro" id="IPR004843">
    <property type="entry name" value="Calcineurin-like_PHP"/>
</dbReference>
<gene>
    <name evidence="4" type="ORF">M8523_12865</name>
</gene>
<dbReference type="PANTHER" id="PTHR31302">
    <property type="entry name" value="TRANSMEMBRANE PROTEIN WITH METALLOPHOSPHOESTERASE DOMAIN-RELATED"/>
    <property type="match status" value="1"/>
</dbReference>
<dbReference type="RefSeq" id="WP_282585274.1">
    <property type="nucleotide sequence ID" value="NZ_JAMOIM010000007.1"/>
</dbReference>
<accession>A0AA42CN01</accession>
<keyword evidence="1" id="KW-0479">Metal-binding</keyword>
<dbReference type="EMBL" id="JAMOIM010000007">
    <property type="protein sequence ID" value="MCW6508912.1"/>
    <property type="molecule type" value="Genomic_DNA"/>
</dbReference>
<dbReference type="InterPro" id="IPR029052">
    <property type="entry name" value="Metallo-depent_PP-like"/>
</dbReference>
<dbReference type="Pfam" id="PF00149">
    <property type="entry name" value="Metallophos"/>
    <property type="match status" value="1"/>
</dbReference>
<evidence type="ECO:0000256" key="2">
    <source>
        <dbReference type="ARBA" id="ARBA00022801"/>
    </source>
</evidence>
<organism evidence="4 5">
    <name type="scientific">Lichenifustis flavocetrariae</name>
    <dbReference type="NCBI Taxonomy" id="2949735"/>
    <lineage>
        <taxon>Bacteria</taxon>
        <taxon>Pseudomonadati</taxon>
        <taxon>Pseudomonadota</taxon>
        <taxon>Alphaproteobacteria</taxon>
        <taxon>Hyphomicrobiales</taxon>
        <taxon>Lichenihabitantaceae</taxon>
        <taxon>Lichenifustis</taxon>
    </lineage>
</organism>